<dbReference type="GO" id="GO:0005634">
    <property type="term" value="C:nucleus"/>
    <property type="evidence" value="ECO:0007669"/>
    <property type="project" value="UniProtKB-SubCell"/>
</dbReference>
<dbReference type="GO" id="GO:0008420">
    <property type="term" value="F:RNA polymerase II CTD heptapeptide repeat phosphatase activity"/>
    <property type="evidence" value="ECO:0007669"/>
    <property type="project" value="UniProtKB-UniRule"/>
</dbReference>
<keyword evidence="5 12" id="KW-0378">Hydrolase</keyword>
<comment type="function">
    <text evidence="12">Putative RNA polymerase II subunit B1 C-terminal domain (CTD) phosphatase involved in RNA polymerase II transcription regulation.</text>
</comment>
<comment type="subcellular location">
    <subcellularLocation>
        <location evidence="1 12">Nucleus</location>
    </subcellularLocation>
</comment>
<evidence type="ECO:0000256" key="10">
    <source>
        <dbReference type="ARBA" id="ARBA00048336"/>
    </source>
</evidence>
<dbReference type="Pfam" id="PF04181">
    <property type="entry name" value="RPAP2_Rtr1"/>
    <property type="match status" value="1"/>
</dbReference>
<evidence type="ECO:0000256" key="12">
    <source>
        <dbReference type="RuleBase" id="RU367080"/>
    </source>
</evidence>
<dbReference type="PROSITE" id="PS51479">
    <property type="entry name" value="ZF_RTR1"/>
    <property type="match status" value="1"/>
</dbReference>
<keyword evidence="3 12" id="KW-0479">Metal-binding</keyword>
<feature type="region of interest" description="Disordered" evidence="13">
    <location>
        <begin position="226"/>
        <end position="260"/>
    </location>
</feature>
<comment type="similarity">
    <text evidence="2 11 12">Belongs to the RPAP2 family.</text>
</comment>
<name>A0A9P6MBM6_9FUNG</name>
<evidence type="ECO:0000256" key="4">
    <source>
        <dbReference type="ARBA" id="ARBA00022771"/>
    </source>
</evidence>
<feature type="region of interest" description="Disordered" evidence="13">
    <location>
        <begin position="167"/>
        <end position="207"/>
    </location>
</feature>
<dbReference type="InterPro" id="IPR039693">
    <property type="entry name" value="Rtr1/RPAP2"/>
</dbReference>
<evidence type="ECO:0000256" key="9">
    <source>
        <dbReference type="ARBA" id="ARBA00047761"/>
    </source>
</evidence>
<comment type="catalytic activity">
    <reaction evidence="9 12">
        <text>O-phospho-L-seryl-[protein] + H2O = L-seryl-[protein] + phosphate</text>
        <dbReference type="Rhea" id="RHEA:20629"/>
        <dbReference type="Rhea" id="RHEA-COMP:9863"/>
        <dbReference type="Rhea" id="RHEA-COMP:11604"/>
        <dbReference type="ChEBI" id="CHEBI:15377"/>
        <dbReference type="ChEBI" id="CHEBI:29999"/>
        <dbReference type="ChEBI" id="CHEBI:43474"/>
        <dbReference type="ChEBI" id="CHEBI:83421"/>
        <dbReference type="EC" id="3.1.3.16"/>
    </reaction>
</comment>
<evidence type="ECO:0000256" key="11">
    <source>
        <dbReference type="PROSITE-ProRule" id="PRU00812"/>
    </source>
</evidence>
<dbReference type="OrthoDB" id="2590500at2759"/>
<evidence type="ECO:0000313" key="16">
    <source>
        <dbReference type="Proteomes" id="UP000749646"/>
    </source>
</evidence>
<evidence type="ECO:0000256" key="1">
    <source>
        <dbReference type="ARBA" id="ARBA00004123"/>
    </source>
</evidence>
<evidence type="ECO:0000256" key="6">
    <source>
        <dbReference type="ARBA" id="ARBA00022833"/>
    </source>
</evidence>
<dbReference type="GO" id="GO:0043175">
    <property type="term" value="F:RNA polymerase core enzyme binding"/>
    <property type="evidence" value="ECO:0007669"/>
    <property type="project" value="UniProtKB-UniRule"/>
</dbReference>
<dbReference type="EMBL" id="JAAAHW010003147">
    <property type="protein sequence ID" value="KAF9988008.1"/>
    <property type="molecule type" value="Genomic_DNA"/>
</dbReference>
<keyword evidence="16" id="KW-1185">Reference proteome</keyword>
<evidence type="ECO:0000313" key="15">
    <source>
        <dbReference type="EMBL" id="KAF9988008.1"/>
    </source>
</evidence>
<sequence>MVLQWQEILCDPVDEQTLGEADMKGKFRISLQERRVYDITLLKKYCSSTCLSASRWFEGQLTEEPIYLNNTDAEHLKITRVSIVPLNMELAEFQEQRAKGLPSGDAKPTLAYNLPVHDLKPHVTSTSVPSETTSSTPSCLGSEYVQSLLATVPKAPSFVKIVEHDTTGMTPREPSGIGFLDHDMENQVGGDDGDGEDDEDRLPHDAVEGFRVPVNRRRGDVDAIRYQLSNISVSDPKDGLQLQDQSMHRSESSTSMDTLP</sequence>
<reference evidence="15" key="1">
    <citation type="journal article" date="2020" name="Fungal Divers.">
        <title>Resolving the Mortierellaceae phylogeny through synthesis of multi-gene phylogenetics and phylogenomics.</title>
        <authorList>
            <person name="Vandepol N."/>
            <person name="Liber J."/>
            <person name="Desiro A."/>
            <person name="Na H."/>
            <person name="Kennedy M."/>
            <person name="Barry K."/>
            <person name="Grigoriev I.V."/>
            <person name="Miller A.N."/>
            <person name="O'Donnell K."/>
            <person name="Stajich J.E."/>
            <person name="Bonito G."/>
        </authorList>
    </citation>
    <scope>NUCLEOTIDE SEQUENCE</scope>
    <source>
        <strain evidence="15">MES-2147</strain>
    </source>
</reference>
<keyword evidence="7 12" id="KW-0904">Protein phosphatase</keyword>
<dbReference type="PANTHER" id="PTHR14732:SF0">
    <property type="entry name" value="RNA POLYMERASE II SUBUNIT B1 CTD PHOSPHATASE RPAP2-RELATED"/>
    <property type="match status" value="1"/>
</dbReference>
<keyword evidence="8 12" id="KW-0539">Nucleus</keyword>
<accession>A0A9P6MBM6</accession>
<proteinExistence type="inferred from homology"/>
<dbReference type="Proteomes" id="UP000749646">
    <property type="component" value="Unassembled WGS sequence"/>
</dbReference>
<feature type="domain" description="RTR1-type" evidence="14">
    <location>
        <begin position="1"/>
        <end position="70"/>
    </location>
</feature>
<dbReference type="InterPro" id="IPR038534">
    <property type="entry name" value="Rtr1/RPAP2_sf"/>
</dbReference>
<dbReference type="InterPro" id="IPR007308">
    <property type="entry name" value="Rtr1/RPAP2_dom"/>
</dbReference>
<evidence type="ECO:0000256" key="3">
    <source>
        <dbReference type="ARBA" id="ARBA00022723"/>
    </source>
</evidence>
<evidence type="ECO:0000256" key="5">
    <source>
        <dbReference type="ARBA" id="ARBA00022801"/>
    </source>
</evidence>
<feature type="compositionally biased region" description="Acidic residues" evidence="13">
    <location>
        <begin position="191"/>
        <end position="200"/>
    </location>
</feature>
<dbReference type="AlphaFoldDB" id="A0A9P6MBM6"/>
<protein>
    <recommendedName>
        <fullName evidence="12">RNA polymerase II subunit B1 CTD phosphatase RPAP2 homolog</fullName>
        <ecNumber evidence="12">3.1.3.16</ecNumber>
    </recommendedName>
</protein>
<dbReference type="GO" id="GO:0005737">
    <property type="term" value="C:cytoplasm"/>
    <property type="evidence" value="ECO:0007669"/>
    <property type="project" value="TreeGrafter"/>
</dbReference>
<dbReference type="Gene3D" id="1.25.40.820">
    <property type="match status" value="1"/>
</dbReference>
<evidence type="ECO:0000256" key="13">
    <source>
        <dbReference type="SAM" id="MobiDB-lite"/>
    </source>
</evidence>
<comment type="catalytic activity">
    <reaction evidence="10 12">
        <text>O-phospho-L-threonyl-[protein] + H2O = L-threonyl-[protein] + phosphate</text>
        <dbReference type="Rhea" id="RHEA:47004"/>
        <dbReference type="Rhea" id="RHEA-COMP:11060"/>
        <dbReference type="Rhea" id="RHEA-COMP:11605"/>
        <dbReference type="ChEBI" id="CHEBI:15377"/>
        <dbReference type="ChEBI" id="CHEBI:30013"/>
        <dbReference type="ChEBI" id="CHEBI:43474"/>
        <dbReference type="ChEBI" id="CHEBI:61977"/>
        <dbReference type="EC" id="3.1.3.16"/>
    </reaction>
</comment>
<evidence type="ECO:0000259" key="14">
    <source>
        <dbReference type="PROSITE" id="PS51479"/>
    </source>
</evidence>
<evidence type="ECO:0000256" key="7">
    <source>
        <dbReference type="ARBA" id="ARBA00022912"/>
    </source>
</evidence>
<comment type="caution">
    <text evidence="15">The sequence shown here is derived from an EMBL/GenBank/DDBJ whole genome shotgun (WGS) entry which is preliminary data.</text>
</comment>
<dbReference type="PANTHER" id="PTHR14732">
    <property type="entry name" value="RNA POLYMERASE II SUBUNIT B1 CTD PHOSPHATASE RPAP2-RELATED"/>
    <property type="match status" value="1"/>
</dbReference>
<gene>
    <name evidence="15" type="ORF">BGZ65_000437</name>
</gene>
<keyword evidence="6 12" id="KW-0862">Zinc</keyword>
<evidence type="ECO:0000256" key="2">
    <source>
        <dbReference type="ARBA" id="ARBA00005676"/>
    </source>
</evidence>
<organism evidence="15 16">
    <name type="scientific">Modicella reniformis</name>
    <dbReference type="NCBI Taxonomy" id="1440133"/>
    <lineage>
        <taxon>Eukaryota</taxon>
        <taxon>Fungi</taxon>
        <taxon>Fungi incertae sedis</taxon>
        <taxon>Mucoromycota</taxon>
        <taxon>Mortierellomycotina</taxon>
        <taxon>Mortierellomycetes</taxon>
        <taxon>Mortierellales</taxon>
        <taxon>Mortierellaceae</taxon>
        <taxon>Modicella</taxon>
    </lineage>
</organism>
<keyword evidence="4 12" id="KW-0863">Zinc-finger</keyword>
<dbReference type="EC" id="3.1.3.16" evidence="12"/>
<evidence type="ECO:0000256" key="8">
    <source>
        <dbReference type="ARBA" id="ARBA00023242"/>
    </source>
</evidence>
<dbReference type="GO" id="GO:0008270">
    <property type="term" value="F:zinc ion binding"/>
    <property type="evidence" value="ECO:0007669"/>
    <property type="project" value="UniProtKB-KW"/>
</dbReference>